<accession>A0A1P8FA60</accession>
<name>A0A1P8FA60_9CHLR</name>
<evidence type="ECO:0000313" key="1">
    <source>
        <dbReference type="EMBL" id="APV45331.1"/>
    </source>
</evidence>
<keyword evidence="2" id="KW-1185">Reference proteome</keyword>
<dbReference type="EMBL" id="CP018258">
    <property type="protein sequence ID" value="APV45331.1"/>
    <property type="molecule type" value="Genomic_DNA"/>
</dbReference>
<dbReference type="STRING" id="1839801.Dform_02018"/>
<protein>
    <submittedName>
        <fullName evidence="1">Uncharacterized protein</fullName>
    </submittedName>
</protein>
<sequence>MEKKSCYMCQKESLSKNEIGLTKKLLNKDSKGFFCLDCLAEYLEVDTEFLLAKVEEFKEQGCIFF</sequence>
<dbReference type="Proteomes" id="UP000185934">
    <property type="component" value="Chromosome"/>
</dbReference>
<dbReference type="RefSeq" id="WP_076004838.1">
    <property type="nucleotide sequence ID" value="NZ_CP018258.1"/>
</dbReference>
<proteinExistence type="predicted"/>
<evidence type="ECO:0000313" key="2">
    <source>
        <dbReference type="Proteomes" id="UP000185934"/>
    </source>
</evidence>
<organism evidence="1 2">
    <name type="scientific">Dehalogenimonas formicexedens</name>
    <dbReference type="NCBI Taxonomy" id="1839801"/>
    <lineage>
        <taxon>Bacteria</taxon>
        <taxon>Bacillati</taxon>
        <taxon>Chloroflexota</taxon>
        <taxon>Dehalococcoidia</taxon>
        <taxon>Dehalococcoidales</taxon>
        <taxon>Dehalococcoidaceae</taxon>
        <taxon>Dehalogenimonas</taxon>
    </lineage>
</organism>
<gene>
    <name evidence="1" type="ORF">Dform_02018</name>
</gene>
<dbReference type="KEGG" id="dfo:Dform_02018"/>
<reference evidence="2" key="1">
    <citation type="submission" date="2016-11" db="EMBL/GenBank/DDBJ databases">
        <title>Dehalogenimonas formicexedens sp. nov., a chlorinated alkane respiring bacterium isolated from contaminated groundwater.</title>
        <authorList>
            <person name="Key T.A."/>
            <person name="Bowman K.S."/>
            <person name="Lee I."/>
            <person name="Chun J."/>
            <person name="Albuquerque L."/>
            <person name="da Costa M.S."/>
            <person name="Rainey F.A."/>
            <person name="Moe W.M."/>
        </authorList>
    </citation>
    <scope>NUCLEOTIDE SEQUENCE [LARGE SCALE GENOMIC DNA]</scope>
    <source>
        <strain evidence="2">NSZ-14</strain>
    </source>
</reference>
<dbReference type="AlphaFoldDB" id="A0A1P8FA60"/>
<dbReference type="OrthoDB" id="2625437at2"/>